<keyword evidence="8 11" id="KW-0460">Magnesium</keyword>
<dbReference type="InterPro" id="IPR036135">
    <property type="entry name" value="MoeA_linker/N_sf"/>
</dbReference>
<dbReference type="FunFam" id="3.40.980.10:FF:000004">
    <property type="entry name" value="Molybdopterin molybdenumtransferase"/>
    <property type="match status" value="1"/>
</dbReference>
<dbReference type="CDD" id="cd00887">
    <property type="entry name" value="MoeA"/>
    <property type="match status" value="1"/>
</dbReference>
<comment type="similarity">
    <text evidence="4 11">Belongs to the MoeA family.</text>
</comment>
<sequence length="492" mass="52548">MRASGGRPAVGWFRPRPRGRSVGRGPERRSWSREPLRLREGFAESSRADDARPLLRAGSVRLADPALGISIPTPWTVRRGHYTPPVISPSEALAQLLDAVQPLGEVEPCQLAFAAGRILGQRPVSDVDLPPFRKAMMDGFAVRSADLDGPRLEDGSAVLVVVGESKAGTPYGGDVLPGQCVEIYTGAEVPDDCDQVVMIERSARRGNKVHLSAAACAAEHVQERAAIIRAGDGPFEVGRRISSVDLSVLAAMGVAEVPVFRQVRVAVLTTGDELVPPWAVPGPGQIREGNTFYLASRLMHLDHEVVEVGAVPDDEELLREHFGAALEKADVVVTTGGVSMGKYDLVGKVFEELGVEPRLHKVAVKPGKPIWFGMRGTTPVLGLPGNPVSAVLGLELFVRPVLAKMAGVTDGDELGERLRTGRWTGPRREAPTRQDNLPCTVRQGDDGIEVLEPVAYQGSSDVVGAARATALAVVPHGGAIESGELVRYRPLV</sequence>
<evidence type="ECO:0000256" key="11">
    <source>
        <dbReference type="RuleBase" id="RU365090"/>
    </source>
</evidence>
<feature type="compositionally biased region" description="Basic and acidic residues" evidence="12">
    <location>
        <begin position="25"/>
        <end position="36"/>
    </location>
</feature>
<dbReference type="GO" id="GO:0006777">
    <property type="term" value="P:Mo-molybdopterin cofactor biosynthetic process"/>
    <property type="evidence" value="ECO:0007669"/>
    <property type="project" value="UniProtKB-UniRule"/>
</dbReference>
<accession>A0A518D3B8</accession>
<evidence type="ECO:0000256" key="1">
    <source>
        <dbReference type="ARBA" id="ARBA00001946"/>
    </source>
</evidence>
<dbReference type="Pfam" id="PF03453">
    <property type="entry name" value="MoeA_N"/>
    <property type="match status" value="1"/>
</dbReference>
<evidence type="ECO:0000256" key="3">
    <source>
        <dbReference type="ARBA" id="ARBA00005046"/>
    </source>
</evidence>
<feature type="region of interest" description="Disordered" evidence="12">
    <location>
        <begin position="1"/>
        <end position="36"/>
    </location>
</feature>
<evidence type="ECO:0000256" key="7">
    <source>
        <dbReference type="ARBA" id="ARBA00022723"/>
    </source>
</evidence>
<evidence type="ECO:0000256" key="4">
    <source>
        <dbReference type="ARBA" id="ARBA00010763"/>
    </source>
</evidence>
<evidence type="ECO:0000256" key="2">
    <source>
        <dbReference type="ARBA" id="ARBA00002901"/>
    </source>
</evidence>
<organism evidence="14 15">
    <name type="scientific">Rohdeia mirabilis</name>
    <dbReference type="NCBI Taxonomy" id="2528008"/>
    <lineage>
        <taxon>Bacteria</taxon>
        <taxon>Pseudomonadati</taxon>
        <taxon>Planctomycetota</taxon>
        <taxon>Planctomycetia</taxon>
        <taxon>Planctomycetia incertae sedis</taxon>
        <taxon>Rohdeia</taxon>
    </lineage>
</organism>
<comment type="catalytic activity">
    <reaction evidence="10">
        <text>adenylyl-molybdopterin + molybdate = Mo-molybdopterin + AMP + H(+)</text>
        <dbReference type="Rhea" id="RHEA:35047"/>
        <dbReference type="ChEBI" id="CHEBI:15378"/>
        <dbReference type="ChEBI" id="CHEBI:36264"/>
        <dbReference type="ChEBI" id="CHEBI:62727"/>
        <dbReference type="ChEBI" id="CHEBI:71302"/>
        <dbReference type="ChEBI" id="CHEBI:456215"/>
        <dbReference type="EC" id="2.10.1.1"/>
    </reaction>
</comment>
<dbReference type="GO" id="GO:0061599">
    <property type="term" value="F:molybdopterin molybdotransferase activity"/>
    <property type="evidence" value="ECO:0007669"/>
    <property type="project" value="UniProtKB-UniRule"/>
</dbReference>
<dbReference type="UniPathway" id="UPA00344"/>
<reference evidence="14 15" key="1">
    <citation type="submission" date="2019-02" db="EMBL/GenBank/DDBJ databases">
        <title>Deep-cultivation of Planctomycetes and their phenomic and genomic characterization uncovers novel biology.</title>
        <authorList>
            <person name="Wiegand S."/>
            <person name="Jogler M."/>
            <person name="Boedeker C."/>
            <person name="Pinto D."/>
            <person name="Vollmers J."/>
            <person name="Rivas-Marin E."/>
            <person name="Kohn T."/>
            <person name="Peeters S.H."/>
            <person name="Heuer A."/>
            <person name="Rast P."/>
            <person name="Oberbeckmann S."/>
            <person name="Bunk B."/>
            <person name="Jeske O."/>
            <person name="Meyerdierks A."/>
            <person name="Storesund J.E."/>
            <person name="Kallscheuer N."/>
            <person name="Luecker S."/>
            <person name="Lage O.M."/>
            <person name="Pohl T."/>
            <person name="Merkel B.J."/>
            <person name="Hornburger P."/>
            <person name="Mueller R.-W."/>
            <person name="Bruemmer F."/>
            <person name="Labrenz M."/>
            <person name="Spormann A.M."/>
            <person name="Op den Camp H."/>
            <person name="Overmann J."/>
            <person name="Amann R."/>
            <person name="Jetten M.S.M."/>
            <person name="Mascher T."/>
            <person name="Medema M.H."/>
            <person name="Devos D.P."/>
            <person name="Kaster A.-K."/>
            <person name="Ovreas L."/>
            <person name="Rohde M."/>
            <person name="Galperin M.Y."/>
            <person name="Jogler C."/>
        </authorList>
    </citation>
    <scope>NUCLEOTIDE SEQUENCE [LARGE SCALE GENOMIC DNA]</scope>
    <source>
        <strain evidence="14 15">Pla163</strain>
    </source>
</reference>
<evidence type="ECO:0000256" key="12">
    <source>
        <dbReference type="SAM" id="MobiDB-lite"/>
    </source>
</evidence>
<dbReference type="SUPFAM" id="SSF53218">
    <property type="entry name" value="Molybdenum cofactor biosynthesis proteins"/>
    <property type="match status" value="1"/>
</dbReference>
<dbReference type="GO" id="GO:0046872">
    <property type="term" value="F:metal ion binding"/>
    <property type="evidence" value="ECO:0007669"/>
    <property type="project" value="UniProtKB-UniRule"/>
</dbReference>
<dbReference type="Gene3D" id="3.40.980.10">
    <property type="entry name" value="MoaB/Mog-like domain"/>
    <property type="match status" value="1"/>
</dbReference>
<keyword evidence="15" id="KW-1185">Reference proteome</keyword>
<keyword evidence="5 11" id="KW-0500">Molybdenum</keyword>
<comment type="cofactor">
    <cofactor evidence="1 11">
        <name>Mg(2+)</name>
        <dbReference type="ChEBI" id="CHEBI:18420"/>
    </cofactor>
</comment>
<dbReference type="EMBL" id="CP036290">
    <property type="protein sequence ID" value="QDU85971.1"/>
    <property type="molecule type" value="Genomic_DNA"/>
</dbReference>
<gene>
    <name evidence="14" type="primary">moeA</name>
    <name evidence="14" type="ORF">Pla163_31180</name>
</gene>
<dbReference type="InterPro" id="IPR005111">
    <property type="entry name" value="MoeA_C_domain_IV"/>
</dbReference>
<evidence type="ECO:0000256" key="6">
    <source>
        <dbReference type="ARBA" id="ARBA00022679"/>
    </source>
</evidence>
<dbReference type="PANTHER" id="PTHR10192:SF5">
    <property type="entry name" value="GEPHYRIN"/>
    <property type="match status" value="1"/>
</dbReference>
<dbReference type="Pfam" id="PF03454">
    <property type="entry name" value="MoeA_C"/>
    <property type="match status" value="1"/>
</dbReference>
<keyword evidence="7 11" id="KW-0479">Metal-binding</keyword>
<evidence type="ECO:0000313" key="15">
    <source>
        <dbReference type="Proteomes" id="UP000319342"/>
    </source>
</evidence>
<dbReference type="InterPro" id="IPR005110">
    <property type="entry name" value="MoeA_linker/N"/>
</dbReference>
<dbReference type="Proteomes" id="UP000319342">
    <property type="component" value="Chromosome"/>
</dbReference>
<proteinExistence type="inferred from homology"/>
<dbReference type="NCBIfam" id="NF045515">
    <property type="entry name" value="Glp_gephyrin"/>
    <property type="match status" value="1"/>
</dbReference>
<dbReference type="InterPro" id="IPR038987">
    <property type="entry name" value="MoeA-like"/>
</dbReference>
<dbReference type="Gene3D" id="3.90.105.10">
    <property type="entry name" value="Molybdopterin biosynthesis moea protein, domain 2"/>
    <property type="match status" value="1"/>
</dbReference>
<dbReference type="InterPro" id="IPR001453">
    <property type="entry name" value="MoaB/Mog_dom"/>
</dbReference>
<keyword evidence="9 11" id="KW-0501">Molybdenum cofactor biosynthesis</keyword>
<keyword evidence="6 11" id="KW-0808">Transferase</keyword>
<evidence type="ECO:0000256" key="10">
    <source>
        <dbReference type="ARBA" id="ARBA00047317"/>
    </source>
</evidence>
<evidence type="ECO:0000259" key="13">
    <source>
        <dbReference type="SMART" id="SM00852"/>
    </source>
</evidence>
<evidence type="ECO:0000256" key="5">
    <source>
        <dbReference type="ARBA" id="ARBA00022505"/>
    </source>
</evidence>
<dbReference type="Gene3D" id="2.170.190.11">
    <property type="entry name" value="Molybdopterin biosynthesis moea protein, domain 3"/>
    <property type="match status" value="1"/>
</dbReference>
<dbReference type="SMART" id="SM00852">
    <property type="entry name" value="MoCF_biosynth"/>
    <property type="match status" value="1"/>
</dbReference>
<dbReference type="AlphaFoldDB" id="A0A518D3B8"/>
<dbReference type="Gene3D" id="2.40.340.10">
    <property type="entry name" value="MoeA, C-terminal, domain IV"/>
    <property type="match status" value="1"/>
</dbReference>
<dbReference type="EC" id="2.10.1.1" evidence="11"/>
<feature type="domain" description="MoaB/Mog" evidence="13">
    <location>
        <begin position="266"/>
        <end position="404"/>
    </location>
</feature>
<dbReference type="Pfam" id="PF00994">
    <property type="entry name" value="MoCF_biosynth"/>
    <property type="match status" value="1"/>
</dbReference>
<dbReference type="SUPFAM" id="SSF63867">
    <property type="entry name" value="MoeA C-terminal domain-like"/>
    <property type="match status" value="1"/>
</dbReference>
<comment type="function">
    <text evidence="2 11">Catalyzes the insertion of molybdate into adenylated molybdopterin with the concomitant release of AMP.</text>
</comment>
<dbReference type="InterPro" id="IPR036425">
    <property type="entry name" value="MoaB/Mog-like_dom_sf"/>
</dbReference>
<evidence type="ECO:0000256" key="9">
    <source>
        <dbReference type="ARBA" id="ARBA00023150"/>
    </source>
</evidence>
<dbReference type="NCBIfam" id="TIGR00177">
    <property type="entry name" value="molyb_syn"/>
    <property type="match status" value="1"/>
</dbReference>
<evidence type="ECO:0000256" key="8">
    <source>
        <dbReference type="ARBA" id="ARBA00022842"/>
    </source>
</evidence>
<evidence type="ECO:0000313" key="14">
    <source>
        <dbReference type="EMBL" id="QDU85971.1"/>
    </source>
</evidence>
<protein>
    <recommendedName>
        <fullName evidence="11">Molybdopterin molybdenumtransferase</fullName>
        <ecNumber evidence="11">2.10.1.1</ecNumber>
    </recommendedName>
</protein>
<dbReference type="InterPro" id="IPR036688">
    <property type="entry name" value="MoeA_C_domain_IV_sf"/>
</dbReference>
<comment type="pathway">
    <text evidence="3 11">Cofactor biosynthesis; molybdopterin biosynthesis.</text>
</comment>
<name>A0A518D3B8_9BACT</name>
<dbReference type="SUPFAM" id="SSF63882">
    <property type="entry name" value="MoeA N-terminal region -like"/>
    <property type="match status" value="1"/>
</dbReference>
<dbReference type="PANTHER" id="PTHR10192">
    <property type="entry name" value="MOLYBDOPTERIN BIOSYNTHESIS PROTEIN"/>
    <property type="match status" value="1"/>
</dbReference>
<dbReference type="GO" id="GO:0005829">
    <property type="term" value="C:cytosol"/>
    <property type="evidence" value="ECO:0007669"/>
    <property type="project" value="TreeGrafter"/>
</dbReference>